<protein>
    <submittedName>
        <fullName evidence="1">Uncharacterized protein</fullName>
    </submittedName>
</protein>
<comment type="caution">
    <text evidence="1">The sequence shown here is derived from an EMBL/GenBank/DDBJ whole genome shotgun (WGS) entry which is preliminary data.</text>
</comment>
<organism evidence="1 2">
    <name type="scientific">Stylosanthes scabra</name>
    <dbReference type="NCBI Taxonomy" id="79078"/>
    <lineage>
        <taxon>Eukaryota</taxon>
        <taxon>Viridiplantae</taxon>
        <taxon>Streptophyta</taxon>
        <taxon>Embryophyta</taxon>
        <taxon>Tracheophyta</taxon>
        <taxon>Spermatophyta</taxon>
        <taxon>Magnoliopsida</taxon>
        <taxon>eudicotyledons</taxon>
        <taxon>Gunneridae</taxon>
        <taxon>Pentapetalae</taxon>
        <taxon>rosids</taxon>
        <taxon>fabids</taxon>
        <taxon>Fabales</taxon>
        <taxon>Fabaceae</taxon>
        <taxon>Papilionoideae</taxon>
        <taxon>50 kb inversion clade</taxon>
        <taxon>dalbergioids sensu lato</taxon>
        <taxon>Dalbergieae</taxon>
        <taxon>Pterocarpus clade</taxon>
        <taxon>Stylosanthes</taxon>
    </lineage>
</organism>
<evidence type="ECO:0000313" key="2">
    <source>
        <dbReference type="Proteomes" id="UP001341840"/>
    </source>
</evidence>
<sequence length="108" mass="12286">MGGLLRPKMHNGGRIYKLHRTEAKAGALSLRKDLELWQFQEKLPNFERPNPQLDLTTLKEQKPSALTHHHLSPRPTTTHRHCRPLQTHIAAATTFFTASLALILTFTS</sequence>
<reference evidence="1 2" key="1">
    <citation type="journal article" date="2023" name="Plants (Basel)">
        <title>Bridging the Gap: Combining Genomics and Transcriptomics Approaches to Understand Stylosanthes scabra, an Orphan Legume from the Brazilian Caatinga.</title>
        <authorList>
            <person name="Ferreira-Neto J.R.C."/>
            <person name="da Silva M.D."/>
            <person name="Binneck E."/>
            <person name="de Melo N.F."/>
            <person name="da Silva R.H."/>
            <person name="de Melo A.L.T.M."/>
            <person name="Pandolfi V."/>
            <person name="Bustamante F.O."/>
            <person name="Brasileiro-Vidal A.C."/>
            <person name="Benko-Iseppon A.M."/>
        </authorList>
    </citation>
    <scope>NUCLEOTIDE SEQUENCE [LARGE SCALE GENOMIC DNA]</scope>
    <source>
        <tissue evidence="1">Leaves</tissue>
    </source>
</reference>
<evidence type="ECO:0000313" key="1">
    <source>
        <dbReference type="EMBL" id="MED6189051.1"/>
    </source>
</evidence>
<accession>A0ABU6WUC3</accession>
<keyword evidence="2" id="KW-1185">Reference proteome</keyword>
<proteinExistence type="predicted"/>
<name>A0ABU6WUC3_9FABA</name>
<dbReference type="Proteomes" id="UP001341840">
    <property type="component" value="Unassembled WGS sequence"/>
</dbReference>
<gene>
    <name evidence="1" type="ORF">PIB30_091868</name>
</gene>
<dbReference type="EMBL" id="JASCZI010183103">
    <property type="protein sequence ID" value="MED6189051.1"/>
    <property type="molecule type" value="Genomic_DNA"/>
</dbReference>